<dbReference type="PANTHER" id="PTHR33744:SF17">
    <property type="entry name" value="CONSERVED PROTEIN"/>
    <property type="match status" value="1"/>
</dbReference>
<feature type="domain" description="PucR C-terminal helix-turn-helix" evidence="1">
    <location>
        <begin position="144"/>
        <end position="201"/>
    </location>
</feature>
<evidence type="ECO:0000313" key="2">
    <source>
        <dbReference type="EMBL" id="PRH80156.1"/>
    </source>
</evidence>
<dbReference type="EMBL" id="PVLV01000076">
    <property type="protein sequence ID" value="PRH80156.1"/>
    <property type="molecule type" value="Genomic_DNA"/>
</dbReference>
<name>A0A2S9Q0G4_9ACTN</name>
<dbReference type="Gene3D" id="1.10.10.2840">
    <property type="entry name" value="PucR C-terminal helix-turn-helix domain"/>
    <property type="match status" value="1"/>
</dbReference>
<dbReference type="InterPro" id="IPR051448">
    <property type="entry name" value="CdaR-like_regulators"/>
</dbReference>
<keyword evidence="3" id="KW-1185">Reference proteome</keyword>
<dbReference type="PANTHER" id="PTHR33744">
    <property type="entry name" value="CARBOHYDRATE DIACID REGULATOR"/>
    <property type="match status" value="1"/>
</dbReference>
<organism evidence="2 3">
    <name type="scientific">Streptomyces solincola</name>
    <dbReference type="NCBI Taxonomy" id="2100817"/>
    <lineage>
        <taxon>Bacteria</taxon>
        <taxon>Bacillati</taxon>
        <taxon>Actinomycetota</taxon>
        <taxon>Actinomycetes</taxon>
        <taxon>Kitasatosporales</taxon>
        <taxon>Streptomycetaceae</taxon>
        <taxon>Streptomyces</taxon>
    </lineage>
</organism>
<dbReference type="Pfam" id="PF13556">
    <property type="entry name" value="HTH_30"/>
    <property type="match status" value="1"/>
</dbReference>
<evidence type="ECO:0000259" key="1">
    <source>
        <dbReference type="Pfam" id="PF13556"/>
    </source>
</evidence>
<accession>A0A2S9Q0G4</accession>
<comment type="caution">
    <text evidence="2">The sequence shown here is derived from an EMBL/GenBank/DDBJ whole genome shotgun (WGS) entry which is preliminary data.</text>
</comment>
<gene>
    <name evidence="2" type="ORF">C6N75_05775</name>
</gene>
<dbReference type="InterPro" id="IPR042070">
    <property type="entry name" value="PucR_C-HTH_sf"/>
</dbReference>
<sequence length="203" mass="21062">MAAEGALAEVLAYLDPVGYAVAPAERGEVVAVVRCDPDAAGAEPARLAALWPLVLAARPVVPLHAGLSVPAAAAAALPAALAQARYARDAARVLGPGAGCVTAGDELSSLATLLAGVPAGVRETFAERTLGPLGDQDSSAHAILLRTLEVFLAHNCSWARTAEALHLHVNTVHYRIQRIQALTGRDLTKLDDKLDLYAALLCR</sequence>
<evidence type="ECO:0000313" key="3">
    <source>
        <dbReference type="Proteomes" id="UP000239322"/>
    </source>
</evidence>
<proteinExistence type="predicted"/>
<protein>
    <recommendedName>
        <fullName evidence="1">PucR C-terminal helix-turn-helix domain-containing protein</fullName>
    </recommendedName>
</protein>
<reference evidence="2 3" key="1">
    <citation type="submission" date="2018-03" db="EMBL/GenBank/DDBJ databases">
        <title>Novel Streptomyces sp. from soil.</title>
        <authorList>
            <person name="Tan G.Y.A."/>
            <person name="Lee Z.Y."/>
        </authorList>
    </citation>
    <scope>NUCLEOTIDE SEQUENCE [LARGE SCALE GENOMIC DNA]</scope>
    <source>
        <strain evidence="2 3">ST5x</strain>
    </source>
</reference>
<dbReference type="Proteomes" id="UP000239322">
    <property type="component" value="Unassembled WGS sequence"/>
</dbReference>
<dbReference type="AlphaFoldDB" id="A0A2S9Q0G4"/>
<dbReference type="InterPro" id="IPR025736">
    <property type="entry name" value="PucR_C-HTH_dom"/>
</dbReference>